<evidence type="ECO:0000259" key="3">
    <source>
        <dbReference type="Pfam" id="PF13452"/>
    </source>
</evidence>
<feature type="domain" description="FAS1-like dehydratase" evidence="3">
    <location>
        <begin position="58"/>
        <end position="189"/>
    </location>
</feature>
<comment type="caution">
    <text evidence="4">The sequence shown here is derived from an EMBL/GenBank/DDBJ whole genome shotgun (WGS) entry which is preliminary data.</text>
</comment>
<accession>A0A2N3VCB1</accession>
<dbReference type="Pfam" id="PF01575">
    <property type="entry name" value="MaoC_dehydratas"/>
    <property type="match status" value="1"/>
</dbReference>
<proteinExistence type="inferred from homology"/>
<organism evidence="4 5">
    <name type="scientific">Nocardia fluminea</name>
    <dbReference type="NCBI Taxonomy" id="134984"/>
    <lineage>
        <taxon>Bacteria</taxon>
        <taxon>Bacillati</taxon>
        <taxon>Actinomycetota</taxon>
        <taxon>Actinomycetes</taxon>
        <taxon>Mycobacteriales</taxon>
        <taxon>Nocardiaceae</taxon>
        <taxon>Nocardia</taxon>
    </lineage>
</organism>
<comment type="similarity">
    <text evidence="1">Belongs to the enoyl-CoA hydratase/isomerase family.</text>
</comment>
<dbReference type="InterPro" id="IPR029069">
    <property type="entry name" value="HotDog_dom_sf"/>
</dbReference>
<feature type="domain" description="MaoC-like" evidence="2">
    <location>
        <begin position="270"/>
        <end position="365"/>
    </location>
</feature>
<dbReference type="Pfam" id="PF13452">
    <property type="entry name" value="FAS1_DH_region"/>
    <property type="match status" value="1"/>
</dbReference>
<protein>
    <submittedName>
        <fullName evidence="4">Acyl dehydratase</fullName>
    </submittedName>
</protein>
<sequence length="390" mass="42220">MESSGPIQYPDTSRFIPVDFGVVLRVSKVHVVTVNTGTHEAVPAAAAESFDPAAHAASMVGHHYRVDDYYEVGREKVREYARAVQDYHPVHWEEDIAREYGHQGLLAPLTFISLVGILAQRKLFEQIVTGYDLSQIMQTDQILEFHRPIRVGDQLTCDVYLHSFRQAFGGDIIVTKNIVTAQDDELVLTTYTTLIGRSGGDIDPRMSDAVRNVLMHGLGEEEPVHHAPAELAIGIAPDPVTKQPEPTVSAHALSFGSVSVGDELPARVARLTRGDLVNYAGVSGDANPIHWSDEVVKLVGLDNVVAHGMLTMGLGGGFVTSWLGDPGAVREYNVRFTSPVYVGSDAPAEVEYTGKVKSVDPQTRTAVVAITAKSAGKKIFGRATATVQLS</sequence>
<dbReference type="Proteomes" id="UP000233766">
    <property type="component" value="Unassembled WGS sequence"/>
</dbReference>
<evidence type="ECO:0000256" key="1">
    <source>
        <dbReference type="ARBA" id="ARBA00005254"/>
    </source>
</evidence>
<dbReference type="NCBIfam" id="NF040624">
    <property type="entry name" value="HadA"/>
    <property type="match status" value="1"/>
</dbReference>
<evidence type="ECO:0000313" key="5">
    <source>
        <dbReference type="Proteomes" id="UP000233766"/>
    </source>
</evidence>
<keyword evidence="5" id="KW-1185">Reference proteome</keyword>
<dbReference type="Gene3D" id="3.10.129.10">
    <property type="entry name" value="Hotdog Thioesterase"/>
    <property type="match status" value="2"/>
</dbReference>
<dbReference type="NCBIfam" id="NF040620">
    <property type="entry name" value="fused_HadA_HadB"/>
    <property type="match status" value="1"/>
</dbReference>
<dbReference type="InterPro" id="IPR054849">
    <property type="entry name" value="UPF0336_fam"/>
</dbReference>
<dbReference type="CDD" id="cd03441">
    <property type="entry name" value="R_hydratase_like"/>
    <property type="match status" value="1"/>
</dbReference>
<dbReference type="AlphaFoldDB" id="A0A2N3VCB1"/>
<dbReference type="PANTHER" id="PTHR43841:SF3">
    <property type="entry name" value="(3R)-HYDROXYACYL-ACP DEHYDRATASE SUBUNIT HADB"/>
    <property type="match status" value="1"/>
</dbReference>
<evidence type="ECO:0000313" key="4">
    <source>
        <dbReference type="EMBL" id="PKV79283.1"/>
    </source>
</evidence>
<evidence type="ECO:0000259" key="2">
    <source>
        <dbReference type="Pfam" id="PF01575"/>
    </source>
</evidence>
<gene>
    <name evidence="4" type="ORF">ATK86_3673</name>
</gene>
<name>A0A2N3VCB1_9NOCA</name>
<reference evidence="4 5" key="1">
    <citation type="submission" date="2017-12" db="EMBL/GenBank/DDBJ databases">
        <title>Sequencing the genomes of 1000 Actinobacteria strains.</title>
        <authorList>
            <person name="Klenk H.-P."/>
        </authorList>
    </citation>
    <scope>NUCLEOTIDE SEQUENCE [LARGE SCALE GENOMIC DNA]</scope>
    <source>
        <strain evidence="4 5">DSM 44489</strain>
    </source>
</reference>
<dbReference type="SUPFAM" id="SSF54637">
    <property type="entry name" value="Thioesterase/thiol ester dehydrase-isomerase"/>
    <property type="match status" value="2"/>
</dbReference>
<dbReference type="InterPro" id="IPR039569">
    <property type="entry name" value="FAS1-like_DH_region"/>
</dbReference>
<dbReference type="EMBL" id="PJMW01000002">
    <property type="protein sequence ID" value="PKV79283.1"/>
    <property type="molecule type" value="Genomic_DNA"/>
</dbReference>
<dbReference type="NCBIfam" id="NF010246">
    <property type="entry name" value="PRK13693.1"/>
    <property type="match status" value="1"/>
</dbReference>
<dbReference type="InterPro" id="IPR002539">
    <property type="entry name" value="MaoC-like_dom"/>
</dbReference>
<dbReference type="PANTHER" id="PTHR43841">
    <property type="entry name" value="3-HYDROXYACYL-THIOESTER DEHYDRATASE HTDX-RELATED"/>
    <property type="match status" value="1"/>
</dbReference>